<sequence length="396" mass="42002">MLTGGRPANGTPAGHRAGPPEARAGVPAGGGASRTDLFRQAAAVVASPVGADRPAQWFVLLRRVVRYDAAWLSLFDERQHLFAEVASTGYDDRIRNYFQTPEVVSQAEQAGLTESPLPQRGRDLPVPATEYPVWSDYYLPAGYREGLAVGLFSRDRRHLGMLVLSTEDPDHPTDAERDLIRVLAPRIARTLDPLRSLSVLARVVHDAVAGVVLTRTGETLPLSGLPGHPLLAVGSALLAVVGEQAPDGDGSISFLWHARPLRRPSSGSASPPASPPASRPASRPVGGAGDVRDGLLRVLVLGCAAPSTLTRVVMLAPLPGGRCPLNRRELVVLGLLLAGWTDERVAVGLDLPLAAVAEAVERSVAVLQAPDRHVALLRAARRGWFIPHLPGTAPPD</sequence>
<evidence type="ECO:0000313" key="5">
    <source>
        <dbReference type="Proteomes" id="UP000621500"/>
    </source>
</evidence>
<keyword evidence="5" id="KW-1185">Reference proteome</keyword>
<dbReference type="SUPFAM" id="SSF55781">
    <property type="entry name" value="GAF domain-like"/>
    <property type="match status" value="1"/>
</dbReference>
<evidence type="ECO:0000313" key="4">
    <source>
        <dbReference type="EMBL" id="GIG97762.1"/>
    </source>
</evidence>
<proteinExistence type="predicted"/>
<organism evidence="4 5">
    <name type="scientific">Plantactinospora mayteni</name>
    <dbReference type="NCBI Taxonomy" id="566021"/>
    <lineage>
        <taxon>Bacteria</taxon>
        <taxon>Bacillati</taxon>
        <taxon>Actinomycetota</taxon>
        <taxon>Actinomycetes</taxon>
        <taxon>Micromonosporales</taxon>
        <taxon>Micromonosporaceae</taxon>
        <taxon>Plantactinospora</taxon>
    </lineage>
</organism>
<evidence type="ECO:0008006" key="6">
    <source>
        <dbReference type="Google" id="ProtNLM"/>
    </source>
</evidence>
<feature type="region of interest" description="Disordered" evidence="3">
    <location>
        <begin position="1"/>
        <end position="31"/>
    </location>
</feature>
<name>A0ABQ4ESX5_9ACTN</name>
<evidence type="ECO:0000256" key="3">
    <source>
        <dbReference type="SAM" id="MobiDB-lite"/>
    </source>
</evidence>
<accession>A0ABQ4ESX5</accession>
<dbReference type="Proteomes" id="UP000621500">
    <property type="component" value="Unassembled WGS sequence"/>
</dbReference>
<reference evidence="4 5" key="1">
    <citation type="submission" date="2021-01" db="EMBL/GenBank/DDBJ databases">
        <title>Whole genome shotgun sequence of Plantactinospora mayteni NBRC 109088.</title>
        <authorList>
            <person name="Komaki H."/>
            <person name="Tamura T."/>
        </authorList>
    </citation>
    <scope>NUCLEOTIDE SEQUENCE [LARGE SCALE GENOMIC DNA]</scope>
    <source>
        <strain evidence="4 5">NBRC 109088</strain>
    </source>
</reference>
<dbReference type="Gene3D" id="1.10.10.10">
    <property type="entry name" value="Winged helix-like DNA-binding domain superfamily/Winged helix DNA-binding domain"/>
    <property type="match status" value="1"/>
</dbReference>
<evidence type="ECO:0000256" key="1">
    <source>
        <dbReference type="ARBA" id="ARBA00023015"/>
    </source>
</evidence>
<protein>
    <recommendedName>
        <fullName evidence="6">HTH luxR-type domain-containing protein</fullName>
    </recommendedName>
</protein>
<dbReference type="RefSeq" id="WP_203859246.1">
    <property type="nucleotide sequence ID" value="NZ_BAAAZQ010000006.1"/>
</dbReference>
<gene>
    <name evidence="4" type="ORF">Pma05_43350</name>
</gene>
<comment type="caution">
    <text evidence="4">The sequence shown here is derived from an EMBL/GenBank/DDBJ whole genome shotgun (WGS) entry which is preliminary data.</text>
</comment>
<dbReference type="InterPro" id="IPR036388">
    <property type="entry name" value="WH-like_DNA-bd_sf"/>
</dbReference>
<keyword evidence="2" id="KW-0804">Transcription</keyword>
<keyword evidence="1" id="KW-0805">Transcription regulation</keyword>
<feature type="region of interest" description="Disordered" evidence="3">
    <location>
        <begin position="263"/>
        <end position="286"/>
    </location>
</feature>
<dbReference type="EMBL" id="BONX01000029">
    <property type="protein sequence ID" value="GIG97762.1"/>
    <property type="molecule type" value="Genomic_DNA"/>
</dbReference>
<evidence type="ECO:0000256" key="2">
    <source>
        <dbReference type="ARBA" id="ARBA00023163"/>
    </source>
</evidence>
<dbReference type="InterPro" id="IPR029016">
    <property type="entry name" value="GAF-like_dom_sf"/>
</dbReference>
<dbReference type="Gene3D" id="3.30.450.40">
    <property type="match status" value="1"/>
</dbReference>